<keyword evidence="3" id="KW-1185">Reference proteome</keyword>
<dbReference type="EMBL" id="OW152822">
    <property type="protein sequence ID" value="CAH2037558.1"/>
    <property type="molecule type" value="Genomic_DNA"/>
</dbReference>
<dbReference type="SUPFAM" id="SSF55811">
    <property type="entry name" value="Nudix"/>
    <property type="match status" value="1"/>
</dbReference>
<accession>A0ABN8HVV1</accession>
<dbReference type="InterPro" id="IPR000086">
    <property type="entry name" value="NUDIX_hydrolase_dom"/>
</dbReference>
<evidence type="ECO:0000313" key="3">
    <source>
        <dbReference type="Proteomes" id="UP000837857"/>
    </source>
</evidence>
<reference evidence="2" key="1">
    <citation type="submission" date="2022-03" db="EMBL/GenBank/DDBJ databases">
        <authorList>
            <person name="Martin H S."/>
        </authorList>
    </citation>
    <scope>NUCLEOTIDE SEQUENCE</scope>
</reference>
<feature type="domain" description="Nudix hydrolase" evidence="1">
    <location>
        <begin position="55"/>
        <end position="100"/>
    </location>
</feature>
<protein>
    <recommendedName>
        <fullName evidence="1">Nudix hydrolase domain-containing protein</fullName>
    </recommendedName>
</protein>
<feature type="non-terminal residue" evidence="2">
    <location>
        <position position="152"/>
    </location>
</feature>
<organism evidence="2 3">
    <name type="scientific">Iphiclides podalirius</name>
    <name type="common">scarce swallowtail</name>
    <dbReference type="NCBI Taxonomy" id="110791"/>
    <lineage>
        <taxon>Eukaryota</taxon>
        <taxon>Metazoa</taxon>
        <taxon>Ecdysozoa</taxon>
        <taxon>Arthropoda</taxon>
        <taxon>Hexapoda</taxon>
        <taxon>Insecta</taxon>
        <taxon>Pterygota</taxon>
        <taxon>Neoptera</taxon>
        <taxon>Endopterygota</taxon>
        <taxon>Lepidoptera</taxon>
        <taxon>Glossata</taxon>
        <taxon>Ditrysia</taxon>
        <taxon>Papilionoidea</taxon>
        <taxon>Papilionidae</taxon>
        <taxon>Papilioninae</taxon>
        <taxon>Iphiclides</taxon>
    </lineage>
</organism>
<dbReference type="Pfam" id="PF00293">
    <property type="entry name" value="NUDIX"/>
    <property type="match status" value="1"/>
</dbReference>
<name>A0ABN8HVV1_9NEOP</name>
<evidence type="ECO:0000313" key="2">
    <source>
        <dbReference type="EMBL" id="CAH2037558.1"/>
    </source>
</evidence>
<dbReference type="InterPro" id="IPR015797">
    <property type="entry name" value="NUDIX_hydrolase-like_dom_sf"/>
</dbReference>
<evidence type="ECO:0000259" key="1">
    <source>
        <dbReference type="Pfam" id="PF00293"/>
    </source>
</evidence>
<dbReference type="Gene3D" id="3.90.79.10">
    <property type="entry name" value="Nucleoside Triphosphate Pyrophosphohydrolase"/>
    <property type="match status" value="1"/>
</dbReference>
<dbReference type="Proteomes" id="UP000837857">
    <property type="component" value="Chromosome 10"/>
</dbReference>
<sequence length="152" mass="17154">MNNLLFMSFRKYCNSSHKNSSQHPLFVGDTDRFNGITINTAEEKCDLKYFTKKLQGVGALVFNGKNELLAISEKHYQYPHWKLPGGYVESGEDIKDAAPRAQAQRVCVGENKKGAKGITDYAWHSWIYSVYTLRAVVSDSNSELTPPSYAPR</sequence>
<proteinExistence type="predicted"/>
<gene>
    <name evidence="2" type="ORF">IPOD504_LOCUS1215</name>
</gene>